<gene>
    <name evidence="1" type="ORF">KA717_09040</name>
</gene>
<accession>A0A977PYT6</accession>
<dbReference type="EMBL" id="CP073041">
    <property type="protein sequence ID" value="UXE62830.1"/>
    <property type="molecule type" value="Genomic_DNA"/>
</dbReference>
<dbReference type="AlphaFoldDB" id="A0A977PYT6"/>
<name>A0A977PYT6_9CYAN</name>
<sequence length="265" mass="27322">MGLPQSAKALNILKGTDYLSTPGAGGTSYDFGGPIGNVVFRGLSIGPGNTDTKIKRLEDAVFDDNNDGTLERTSDTINIELAALSLKSVNSINVNGFLYDVLVGLNNTPSTGSMTINHNTVAFGGGNLGFDDSGTLQGTFTSQFTVNAEATFTPVNGGSSLSPVSTSFLLTNTGADWSHTPPAGALLVTGPAGDGNANTHTSPPPGFGDFYPGPAVHGPIDTHETIIAVPWETDALPVVGSTVLFGFGLWAKSKFAKSNKNVDLD</sequence>
<dbReference type="KEGG" id="wna:KA717_09040"/>
<protein>
    <submittedName>
        <fullName evidence="1">Uncharacterized protein</fullName>
    </submittedName>
</protein>
<reference evidence="1" key="1">
    <citation type="submission" date="2021-04" db="EMBL/GenBank/DDBJ databases">
        <title>Genome sequence of Woronichinia naegeliana from Washington state freshwater lake bloom.</title>
        <authorList>
            <person name="Dreher T.W."/>
        </authorList>
    </citation>
    <scope>NUCLEOTIDE SEQUENCE</scope>
    <source>
        <strain evidence="1">WA131</strain>
    </source>
</reference>
<organism evidence="1">
    <name type="scientific">Woronichinia naegeliana WA131</name>
    <dbReference type="NCBI Taxonomy" id="2824559"/>
    <lineage>
        <taxon>Bacteria</taxon>
        <taxon>Bacillati</taxon>
        <taxon>Cyanobacteriota</taxon>
        <taxon>Cyanophyceae</taxon>
        <taxon>Synechococcales</taxon>
        <taxon>Coelosphaeriaceae</taxon>
        <taxon>Woronichinia</taxon>
    </lineage>
</organism>
<dbReference type="Proteomes" id="UP001065613">
    <property type="component" value="Chromosome"/>
</dbReference>
<proteinExistence type="predicted"/>
<evidence type="ECO:0000313" key="1">
    <source>
        <dbReference type="EMBL" id="UXE62830.1"/>
    </source>
</evidence>